<accession>A0ABX0ZY64</accession>
<keyword evidence="2" id="KW-1185">Reference proteome</keyword>
<organism evidence="1 2">
    <name type="scientific">Actinacidiphila epipremni</name>
    <dbReference type="NCBI Taxonomy" id="2053013"/>
    <lineage>
        <taxon>Bacteria</taxon>
        <taxon>Bacillati</taxon>
        <taxon>Actinomycetota</taxon>
        <taxon>Actinomycetes</taxon>
        <taxon>Kitasatosporales</taxon>
        <taxon>Streptomycetaceae</taxon>
        <taxon>Actinacidiphila</taxon>
    </lineage>
</organism>
<evidence type="ECO:0000313" key="2">
    <source>
        <dbReference type="Proteomes" id="UP000734511"/>
    </source>
</evidence>
<gene>
    <name evidence="1" type="ORF">HCN08_24450</name>
</gene>
<proteinExistence type="predicted"/>
<dbReference type="RefSeq" id="WP_167985381.1">
    <property type="nucleotide sequence ID" value="NZ_JAATEJ010000022.1"/>
</dbReference>
<protein>
    <submittedName>
        <fullName evidence="1">Uncharacterized protein</fullName>
    </submittedName>
</protein>
<evidence type="ECO:0000313" key="1">
    <source>
        <dbReference type="EMBL" id="NJP46531.1"/>
    </source>
</evidence>
<dbReference type="EMBL" id="JAATEJ010000022">
    <property type="protein sequence ID" value="NJP46531.1"/>
    <property type="molecule type" value="Genomic_DNA"/>
</dbReference>
<comment type="caution">
    <text evidence="1">The sequence shown here is derived from an EMBL/GenBank/DDBJ whole genome shotgun (WGS) entry which is preliminary data.</text>
</comment>
<name>A0ABX0ZY64_9ACTN</name>
<reference evidence="1 2" key="1">
    <citation type="submission" date="2020-03" db="EMBL/GenBank/DDBJ databases">
        <title>WGS of actinomycetes isolated from Thailand.</title>
        <authorList>
            <person name="Thawai C."/>
        </authorList>
    </citation>
    <scope>NUCLEOTIDE SEQUENCE [LARGE SCALE GENOMIC DNA]</scope>
    <source>
        <strain evidence="1 2">PRB2-1</strain>
    </source>
</reference>
<sequence length="127" mass="13253">MAVDTAAGLAYVCSHLPELRGLLGDDGSESGTPLGRLLAACGGARPTADIAPLLGEVDAALRALTDGMVGVQGFGEGRGTSWSGLEPLEYVYRCPLGRCTGRLGSEVAEVRPLCAISRRELVRERLL</sequence>
<dbReference type="Proteomes" id="UP000734511">
    <property type="component" value="Unassembled WGS sequence"/>
</dbReference>